<evidence type="ECO:0000256" key="1">
    <source>
        <dbReference type="SAM" id="MobiDB-lite"/>
    </source>
</evidence>
<proteinExistence type="predicted"/>
<feature type="compositionally biased region" description="Basic and acidic residues" evidence="1">
    <location>
        <begin position="11"/>
        <end position="26"/>
    </location>
</feature>
<feature type="non-terminal residue" evidence="2">
    <location>
        <position position="845"/>
    </location>
</feature>
<feature type="compositionally biased region" description="Polar residues" evidence="1">
    <location>
        <begin position="350"/>
        <end position="361"/>
    </location>
</feature>
<feature type="non-terminal residue" evidence="2">
    <location>
        <position position="1"/>
    </location>
</feature>
<feature type="region of interest" description="Disordered" evidence="1">
    <location>
        <begin position="346"/>
        <end position="405"/>
    </location>
</feature>
<feature type="region of interest" description="Disordered" evidence="1">
    <location>
        <begin position="709"/>
        <end position="742"/>
    </location>
</feature>
<feature type="compositionally biased region" description="Polar residues" evidence="1">
    <location>
        <begin position="42"/>
        <end position="74"/>
    </location>
</feature>
<protein>
    <submittedName>
        <fullName evidence="2">Uncharacterized protein</fullName>
    </submittedName>
</protein>
<feature type="compositionally biased region" description="Polar residues" evidence="1">
    <location>
        <begin position="369"/>
        <end position="380"/>
    </location>
</feature>
<feature type="compositionally biased region" description="Polar residues" evidence="1">
    <location>
        <begin position="733"/>
        <end position="742"/>
    </location>
</feature>
<feature type="region of interest" description="Disordered" evidence="1">
    <location>
        <begin position="763"/>
        <end position="786"/>
    </location>
</feature>
<feature type="compositionally biased region" description="Basic residues" evidence="1">
    <location>
        <begin position="1"/>
        <end position="10"/>
    </location>
</feature>
<sequence>VTNVKRRPKKKEVETPKNRDRPETNNEQRLPLKKRHYHISTPPAQTDSEAPTKSELTSESFKSGTKSMVSPGSEKSSDKVHNSTGGKGGNIVKNNNISVGVKTNSVNKSELKTKIETHRDSIDEAIEATITRYTANEVRTVIVTPKKRHRMEMEKKINLVPVVKNLSCKLENCNSGTTPQPNKRVGSRSSSTNNQTLHRSSSPSPVTSSLPSKRAASRSVSVTKSDGQASHNSNAPRKRSGSRGSNTESAASLSAGNVTSPQISKRSNIRSAEPSAVQSSLAAAVLPVAGLTKRTSRVSQSDVLTQSASKSATLTTPLVLSKRIAAKVAANQIEVNLEDKPLSKRLPAKINSNNLENQSPSTEEKANKRQLSSRITVNQTKIDDKVNKRQEQLRSAENPELNSLESPLKPILQHVGILSTRSAAKSVSNTPLITPIPPPLENAPKSPRSKSGNKPPAGVFEPSSKSNEILNIVSIPASPIKCVAAVLNKISDRLIELDKQENEFEKPLIKVDESHNGRNRPKRIIDSKEEEEKKFKKRKVIRDIRVHVTKLSPSDLILKKVLGTVKTKVRRRKTINRTGFPVKKKKKKRPVEPLNVVSNSENVNSNTEVGVLKKDSSLSSTIELQNDVQMSKQDEIKLEKHEQPDEIKVKEEHKEDELDKTNTNVKKIEPIKEEKVQNNNSFDKCDKIKLEVRKSSRRIIELRKRTEALKRRKRKHNGSLLRSRIASRERSPASLSEGQVQSCIEGGQPELRLLPLKRLRRKDDGLDREDSDADSTKSRKKAPPRWRKKYLSAGLFSDCYKEDEPRRSTDVGKSRMVYNPGEHRHGLLPPPYYCGKWVRQRRINF</sequence>
<feature type="compositionally biased region" description="Polar residues" evidence="1">
    <location>
        <begin position="218"/>
        <end position="235"/>
    </location>
</feature>
<feature type="compositionally biased region" description="Polar residues" evidence="1">
    <location>
        <begin position="172"/>
        <end position="199"/>
    </location>
</feature>
<feature type="compositionally biased region" description="Low complexity" evidence="1">
    <location>
        <begin position="200"/>
        <end position="212"/>
    </location>
</feature>
<feature type="compositionally biased region" description="Basic and acidic residues" evidence="1">
    <location>
        <begin position="381"/>
        <end position="394"/>
    </location>
</feature>
<feature type="region of interest" description="Disordered" evidence="1">
    <location>
        <begin position="172"/>
        <end position="271"/>
    </location>
</feature>
<reference evidence="2" key="1">
    <citation type="submission" date="2015-12" db="EMBL/GenBank/DDBJ databases">
        <title>De novo transcriptome assembly of four potential Pierce s Disease insect vectors from Arizona vineyards.</title>
        <authorList>
            <person name="Tassone E.E."/>
        </authorList>
    </citation>
    <scope>NUCLEOTIDE SEQUENCE</scope>
</reference>
<name>A0A1B6D4U7_9HEMI</name>
<dbReference type="AlphaFoldDB" id="A0A1B6D4U7"/>
<feature type="compositionally biased region" description="Polar residues" evidence="1">
    <location>
        <begin position="242"/>
        <end position="270"/>
    </location>
</feature>
<evidence type="ECO:0000313" key="2">
    <source>
        <dbReference type="EMBL" id="JAS20729.1"/>
    </source>
</evidence>
<feature type="region of interest" description="Disordered" evidence="1">
    <location>
        <begin position="1"/>
        <end position="96"/>
    </location>
</feature>
<feature type="region of interest" description="Disordered" evidence="1">
    <location>
        <begin position="423"/>
        <end position="463"/>
    </location>
</feature>
<organism evidence="2">
    <name type="scientific">Clastoptera arizonana</name>
    <name type="common">Arizona spittle bug</name>
    <dbReference type="NCBI Taxonomy" id="38151"/>
    <lineage>
        <taxon>Eukaryota</taxon>
        <taxon>Metazoa</taxon>
        <taxon>Ecdysozoa</taxon>
        <taxon>Arthropoda</taxon>
        <taxon>Hexapoda</taxon>
        <taxon>Insecta</taxon>
        <taxon>Pterygota</taxon>
        <taxon>Neoptera</taxon>
        <taxon>Paraneoptera</taxon>
        <taxon>Hemiptera</taxon>
        <taxon>Auchenorrhyncha</taxon>
        <taxon>Cercopoidea</taxon>
        <taxon>Clastopteridae</taxon>
        <taxon>Clastoptera</taxon>
    </lineage>
</organism>
<gene>
    <name evidence="2" type="ORF">g.38607</name>
</gene>
<dbReference type="EMBL" id="GEDC01016569">
    <property type="protein sequence ID" value="JAS20729.1"/>
    <property type="molecule type" value="Transcribed_RNA"/>
</dbReference>
<accession>A0A1B6D4U7</accession>